<sequence>MAPVASPTRGAVRMVVGLMVVVQSRARLAATTPSRPRLAPMIPPRVPMMAASVAI</sequence>
<dbReference type="AlphaFoldDB" id="A0A6J6D3W1"/>
<accession>A0A6J6D3W1</accession>
<proteinExistence type="predicted"/>
<protein>
    <submittedName>
        <fullName evidence="1">Unannotated protein</fullName>
    </submittedName>
</protein>
<gene>
    <name evidence="1" type="ORF">UFOPK1493_01506</name>
</gene>
<evidence type="ECO:0000313" key="1">
    <source>
        <dbReference type="EMBL" id="CAB4557409.1"/>
    </source>
</evidence>
<name>A0A6J6D3W1_9ZZZZ</name>
<organism evidence="1">
    <name type="scientific">freshwater metagenome</name>
    <dbReference type="NCBI Taxonomy" id="449393"/>
    <lineage>
        <taxon>unclassified sequences</taxon>
        <taxon>metagenomes</taxon>
        <taxon>ecological metagenomes</taxon>
    </lineage>
</organism>
<reference evidence="1" key="1">
    <citation type="submission" date="2020-05" db="EMBL/GenBank/DDBJ databases">
        <authorList>
            <person name="Chiriac C."/>
            <person name="Salcher M."/>
            <person name="Ghai R."/>
            <person name="Kavagutti S V."/>
        </authorList>
    </citation>
    <scope>NUCLEOTIDE SEQUENCE</scope>
</reference>
<dbReference type="EMBL" id="CAEZSR010000045">
    <property type="protein sequence ID" value="CAB4557409.1"/>
    <property type="molecule type" value="Genomic_DNA"/>
</dbReference>